<dbReference type="RefSeq" id="WP_341567314.1">
    <property type="nucleotide sequence ID" value="NZ_JBAKAR010000007.1"/>
</dbReference>
<dbReference type="PROSITE" id="PS00041">
    <property type="entry name" value="HTH_ARAC_FAMILY_1"/>
    <property type="match status" value="1"/>
</dbReference>
<dbReference type="Gene3D" id="2.60.120.10">
    <property type="entry name" value="Jelly Rolls"/>
    <property type="match status" value="1"/>
</dbReference>
<name>A0ABU9G526_9GAMM</name>
<dbReference type="SUPFAM" id="SSF46689">
    <property type="entry name" value="Homeodomain-like"/>
    <property type="match status" value="2"/>
</dbReference>
<dbReference type="InterPro" id="IPR011051">
    <property type="entry name" value="RmlC_Cupin_sf"/>
</dbReference>
<comment type="caution">
    <text evidence="5">The sequence shown here is derived from an EMBL/GenBank/DDBJ whole genome shotgun (WGS) entry which is preliminary data.</text>
</comment>
<dbReference type="InterPro" id="IPR050204">
    <property type="entry name" value="AraC_XylS_family_regulators"/>
</dbReference>
<keyword evidence="2" id="KW-0238">DNA-binding</keyword>
<evidence type="ECO:0000313" key="5">
    <source>
        <dbReference type="EMBL" id="MEL0613593.1"/>
    </source>
</evidence>
<dbReference type="InterPro" id="IPR009057">
    <property type="entry name" value="Homeodomain-like_sf"/>
</dbReference>
<dbReference type="SMART" id="SM00342">
    <property type="entry name" value="HTH_ARAC"/>
    <property type="match status" value="1"/>
</dbReference>
<dbReference type="PROSITE" id="PS01124">
    <property type="entry name" value="HTH_ARAC_FAMILY_2"/>
    <property type="match status" value="1"/>
</dbReference>
<dbReference type="PANTHER" id="PTHR46796">
    <property type="entry name" value="HTH-TYPE TRANSCRIPTIONAL ACTIVATOR RHAS-RELATED"/>
    <property type="match status" value="1"/>
</dbReference>
<evidence type="ECO:0000256" key="2">
    <source>
        <dbReference type="ARBA" id="ARBA00023125"/>
    </source>
</evidence>
<proteinExistence type="predicted"/>
<evidence type="ECO:0000256" key="3">
    <source>
        <dbReference type="ARBA" id="ARBA00023163"/>
    </source>
</evidence>
<keyword evidence="3" id="KW-0804">Transcription</keyword>
<keyword evidence="1" id="KW-0805">Transcription regulation</keyword>
<evidence type="ECO:0000313" key="6">
    <source>
        <dbReference type="Proteomes" id="UP001379949"/>
    </source>
</evidence>
<feature type="domain" description="HTH araC/xylS-type" evidence="4">
    <location>
        <begin position="139"/>
        <end position="237"/>
    </location>
</feature>
<sequence>MRDSIEIITYKETAHSHVHHHTQIVLPLQGSLFLEVENSQRLVQAGQACLISTDYAHTHLAKGDNRCLIINNLACWNKDISSTDTFITLSPQAQAYLPFLSSLAQYQTSPQTQANALQLIECLLPIPQETIYQGDQRITLAKQYLDANFQTPCSINELAQHVHLSHSQLTILFKRHLGITPKQYLLKRRLTQAQHLLETSNKGLEDIALAVGFHDASALSRLFTKQLGRSPGQYREAARAAICR</sequence>
<dbReference type="InterPro" id="IPR018060">
    <property type="entry name" value="HTH_AraC"/>
</dbReference>
<reference evidence="5 6" key="1">
    <citation type="submission" date="2024-02" db="EMBL/GenBank/DDBJ databases">
        <title>Bacteria isolated from the canopy kelp, Nereocystis luetkeana.</title>
        <authorList>
            <person name="Pfister C.A."/>
            <person name="Younker I.T."/>
            <person name="Light S.H."/>
        </authorList>
    </citation>
    <scope>NUCLEOTIDE SEQUENCE [LARGE SCALE GENOMIC DNA]</scope>
    <source>
        <strain evidence="5 6">TI.4.07</strain>
    </source>
</reference>
<dbReference type="InterPro" id="IPR014710">
    <property type="entry name" value="RmlC-like_jellyroll"/>
</dbReference>
<evidence type="ECO:0000259" key="4">
    <source>
        <dbReference type="PROSITE" id="PS01124"/>
    </source>
</evidence>
<evidence type="ECO:0000256" key="1">
    <source>
        <dbReference type="ARBA" id="ARBA00023015"/>
    </source>
</evidence>
<dbReference type="PANTHER" id="PTHR46796:SF6">
    <property type="entry name" value="ARAC SUBFAMILY"/>
    <property type="match status" value="1"/>
</dbReference>
<dbReference type="SUPFAM" id="SSF51182">
    <property type="entry name" value="RmlC-like cupins"/>
    <property type="match status" value="1"/>
</dbReference>
<dbReference type="Proteomes" id="UP001379949">
    <property type="component" value="Unassembled WGS sequence"/>
</dbReference>
<dbReference type="EMBL" id="JBAKAR010000007">
    <property type="protein sequence ID" value="MEL0613593.1"/>
    <property type="molecule type" value="Genomic_DNA"/>
</dbReference>
<keyword evidence="6" id="KW-1185">Reference proteome</keyword>
<dbReference type="Gene3D" id="1.10.10.60">
    <property type="entry name" value="Homeodomain-like"/>
    <property type="match status" value="2"/>
</dbReference>
<gene>
    <name evidence="5" type="ORF">V6242_10580</name>
</gene>
<dbReference type="Pfam" id="PF12833">
    <property type="entry name" value="HTH_18"/>
    <property type="match status" value="1"/>
</dbReference>
<dbReference type="InterPro" id="IPR018062">
    <property type="entry name" value="HTH_AraC-typ_CS"/>
</dbReference>
<protein>
    <submittedName>
        <fullName evidence="5">AraC family transcriptional regulator</fullName>
    </submittedName>
</protein>
<organism evidence="5 6">
    <name type="scientific">Marinomonas arenicola</name>
    <dbReference type="NCBI Taxonomy" id="569601"/>
    <lineage>
        <taxon>Bacteria</taxon>
        <taxon>Pseudomonadati</taxon>
        <taxon>Pseudomonadota</taxon>
        <taxon>Gammaproteobacteria</taxon>
        <taxon>Oceanospirillales</taxon>
        <taxon>Oceanospirillaceae</taxon>
        <taxon>Marinomonas</taxon>
    </lineage>
</organism>
<accession>A0ABU9G526</accession>